<keyword evidence="2" id="KW-1185">Reference proteome</keyword>
<name>A0ABP3EDW1_9GAMM</name>
<dbReference type="RefSeq" id="WP_343883012.1">
    <property type="nucleotide sequence ID" value="NZ_BAAAFO010000003.1"/>
</dbReference>
<dbReference type="Proteomes" id="UP001500657">
    <property type="component" value="Unassembled WGS sequence"/>
</dbReference>
<organism evidence="1 2">
    <name type="scientific">Rhodanobacter caeni</name>
    <dbReference type="NCBI Taxonomy" id="657654"/>
    <lineage>
        <taxon>Bacteria</taxon>
        <taxon>Pseudomonadati</taxon>
        <taxon>Pseudomonadota</taxon>
        <taxon>Gammaproteobacteria</taxon>
        <taxon>Lysobacterales</taxon>
        <taxon>Rhodanobacteraceae</taxon>
        <taxon>Rhodanobacter</taxon>
    </lineage>
</organism>
<evidence type="ECO:0000313" key="2">
    <source>
        <dbReference type="Proteomes" id="UP001500657"/>
    </source>
</evidence>
<gene>
    <name evidence="1" type="ORF">GCM10009126_24050</name>
</gene>
<accession>A0ABP3EDW1</accession>
<evidence type="ECO:0000313" key="1">
    <source>
        <dbReference type="EMBL" id="GAA0258019.1"/>
    </source>
</evidence>
<comment type="caution">
    <text evidence="1">The sequence shown here is derived from an EMBL/GenBank/DDBJ whole genome shotgun (WGS) entry which is preliminary data.</text>
</comment>
<proteinExistence type="predicted"/>
<reference evidence="2" key="1">
    <citation type="journal article" date="2019" name="Int. J. Syst. Evol. Microbiol.">
        <title>The Global Catalogue of Microorganisms (GCM) 10K type strain sequencing project: providing services to taxonomists for standard genome sequencing and annotation.</title>
        <authorList>
            <consortium name="The Broad Institute Genomics Platform"/>
            <consortium name="The Broad Institute Genome Sequencing Center for Infectious Disease"/>
            <person name="Wu L."/>
            <person name="Ma J."/>
        </authorList>
    </citation>
    <scope>NUCLEOTIDE SEQUENCE [LARGE SCALE GENOMIC DNA]</scope>
    <source>
        <strain evidence="2">JCM 16242</strain>
    </source>
</reference>
<protein>
    <submittedName>
        <fullName evidence="1">Uncharacterized protein</fullName>
    </submittedName>
</protein>
<sequence>MSEKSGGEIILYQRGDEPAIDVRLGGELAEQPSEVEAAYLETMKAVQKRIVEKRKP</sequence>
<dbReference type="EMBL" id="BAAAFO010000003">
    <property type="protein sequence ID" value="GAA0258019.1"/>
    <property type="molecule type" value="Genomic_DNA"/>
</dbReference>